<dbReference type="SMART" id="SM00387">
    <property type="entry name" value="HATPase_c"/>
    <property type="match status" value="1"/>
</dbReference>
<keyword evidence="3" id="KW-1185">Reference proteome</keyword>
<organism evidence="2 3">
    <name type="scientific">Massilia pinisoli</name>
    <dbReference type="NCBI Taxonomy" id="1772194"/>
    <lineage>
        <taxon>Bacteria</taxon>
        <taxon>Pseudomonadati</taxon>
        <taxon>Pseudomonadota</taxon>
        <taxon>Betaproteobacteria</taxon>
        <taxon>Burkholderiales</taxon>
        <taxon>Oxalobacteraceae</taxon>
        <taxon>Telluria group</taxon>
        <taxon>Massilia</taxon>
    </lineage>
</organism>
<feature type="domain" description="Histidine kinase/HSP90-like ATPase" evidence="1">
    <location>
        <begin position="56"/>
        <end position="155"/>
    </location>
</feature>
<dbReference type="Pfam" id="PF02518">
    <property type="entry name" value="HATPase_c"/>
    <property type="match status" value="1"/>
</dbReference>
<dbReference type="Proteomes" id="UP001204151">
    <property type="component" value="Unassembled WGS sequence"/>
</dbReference>
<dbReference type="SUPFAM" id="SSF55874">
    <property type="entry name" value="ATPase domain of HSP90 chaperone/DNA topoisomerase II/histidine kinase"/>
    <property type="match status" value="1"/>
</dbReference>
<dbReference type="EMBL" id="JANUGW010000005">
    <property type="protein sequence ID" value="MCS0581659.1"/>
    <property type="molecule type" value="Genomic_DNA"/>
</dbReference>
<dbReference type="InterPro" id="IPR036890">
    <property type="entry name" value="HATPase_C_sf"/>
</dbReference>
<dbReference type="CDD" id="cd16934">
    <property type="entry name" value="HATPase_RsbT-like"/>
    <property type="match status" value="1"/>
</dbReference>
<evidence type="ECO:0000313" key="2">
    <source>
        <dbReference type="EMBL" id="MCS0581659.1"/>
    </source>
</evidence>
<protein>
    <submittedName>
        <fullName evidence="2">Anti-sigma regulatory factor</fullName>
    </submittedName>
</protein>
<dbReference type="RefSeq" id="WP_258816253.1">
    <property type="nucleotide sequence ID" value="NZ_JANUGW010000005.1"/>
</dbReference>
<dbReference type="Gene3D" id="3.30.565.10">
    <property type="entry name" value="Histidine kinase-like ATPase, C-terminal domain"/>
    <property type="match status" value="1"/>
</dbReference>
<gene>
    <name evidence="2" type="ORF">NX784_08645</name>
</gene>
<sequence length="155" mass="16627">MSAALDNAARFESEVLDRHRQHRTERTALSLRSDEDVVALRKHVRERAVAIALSLVDQTKLVTAASELARNTLKYGGGGSVYLDALEDGFRKGVGLIFVDDGPGIADLEMALRDGFTTGGGLGLGLGGSKRLVDEFDIDSRAGEGTAVSVVKWKR</sequence>
<name>A0ABT1ZPP9_9BURK</name>
<comment type="caution">
    <text evidence="2">The sequence shown here is derived from an EMBL/GenBank/DDBJ whole genome shotgun (WGS) entry which is preliminary data.</text>
</comment>
<reference evidence="2 3" key="1">
    <citation type="submission" date="2022-08" db="EMBL/GenBank/DDBJ databases">
        <title>Reclassification of Massilia species as members of the genera Telluria, Duganella, Pseudoduganella, Mokoshia gen. nov. and Zemynaea gen. nov. using orthogonal and non-orthogonal genome-based approaches.</title>
        <authorList>
            <person name="Bowman J.P."/>
        </authorList>
    </citation>
    <scope>NUCLEOTIDE SEQUENCE [LARGE SCALE GENOMIC DNA]</scope>
    <source>
        <strain evidence="2 3">JCM 31316</strain>
    </source>
</reference>
<proteinExistence type="predicted"/>
<evidence type="ECO:0000313" key="3">
    <source>
        <dbReference type="Proteomes" id="UP001204151"/>
    </source>
</evidence>
<accession>A0ABT1ZPP9</accession>
<dbReference type="InterPro" id="IPR003594">
    <property type="entry name" value="HATPase_dom"/>
</dbReference>
<evidence type="ECO:0000259" key="1">
    <source>
        <dbReference type="SMART" id="SM00387"/>
    </source>
</evidence>